<gene>
    <name evidence="11" type="ORF">CSC94_10700</name>
</gene>
<feature type="domain" description="Cytochrome c" evidence="10">
    <location>
        <begin position="242"/>
        <end position="406"/>
    </location>
</feature>
<comment type="cofactor">
    <cofactor evidence="8">
        <name>heme</name>
        <dbReference type="ChEBI" id="CHEBI:30413"/>
    </cofactor>
    <text evidence="8">Binds 2 heme groups.</text>
</comment>
<dbReference type="InterPro" id="IPR026259">
    <property type="entry name" value="MauG/Cytc_peroxidase"/>
</dbReference>
<feature type="binding site" description="axial binding residue" evidence="9">
    <location>
        <position position="261"/>
    </location>
    <ligand>
        <name>heme c</name>
        <dbReference type="ChEBI" id="CHEBI:61717"/>
        <label>2</label>
    </ligand>
    <ligandPart>
        <name>Fe</name>
        <dbReference type="ChEBI" id="CHEBI:18248"/>
    </ligandPart>
</feature>
<feature type="binding site" description="covalent" evidence="8">
    <location>
        <position position="48"/>
    </location>
    <ligand>
        <name>heme c</name>
        <dbReference type="ChEBI" id="CHEBI:61717"/>
        <label>1</label>
    </ligand>
</feature>
<dbReference type="InterPro" id="IPR004852">
    <property type="entry name" value="Di-haem_cyt_c_peroxidsae"/>
</dbReference>
<dbReference type="GO" id="GO:0004130">
    <property type="term" value="F:cytochrome-c peroxidase activity"/>
    <property type="evidence" value="ECO:0007669"/>
    <property type="project" value="TreeGrafter"/>
</dbReference>
<dbReference type="EMBL" id="PDVP01000005">
    <property type="protein sequence ID" value="PHP67161.1"/>
    <property type="molecule type" value="Genomic_DNA"/>
</dbReference>
<feature type="binding site" description="covalent" evidence="8">
    <location>
        <position position="260"/>
    </location>
    <ligand>
        <name>heme c</name>
        <dbReference type="ChEBI" id="CHEBI:61717"/>
        <label>2</label>
    </ligand>
</feature>
<evidence type="ECO:0000256" key="1">
    <source>
        <dbReference type="ARBA" id="ARBA00004418"/>
    </source>
</evidence>
<feature type="binding site" description="axial binding residue" evidence="9">
    <location>
        <position position="52"/>
    </location>
    <ligand>
        <name>heme c</name>
        <dbReference type="ChEBI" id="CHEBI:61717"/>
        <label>1</label>
    </ligand>
    <ligandPart>
        <name>Fe</name>
        <dbReference type="ChEBI" id="CHEBI:18248"/>
    </ligandPart>
</feature>
<feature type="binding site" description="covalent" evidence="8">
    <location>
        <position position="51"/>
    </location>
    <ligand>
        <name>heme c</name>
        <dbReference type="ChEBI" id="CHEBI:61717"/>
        <label>1</label>
    </ligand>
</feature>
<sequence length="428" mass="46814">MHLAFAGNASLPAPLGPEDFPRFDLLKARLGQLLFYDPILSGNRNISCGTCHSTAFGTGDGLSLGIGEGGAGVGPERTPGTGDSRIRKRIPRNAPGLWNLGARSVNVMFHDGRVSVSDLYGNGFNTPAEEWLPRGLDSVLAAQALFPLAAQFEMAGDPKENQVAGAAYDRIDNVWPILAKRVRVIPEYGKLFVEAFDDVSTPSDVTIVHIANAIAAFEGFEWMSYDSPFDRWLAGDEKALDARQQAGLRLFFGKADCAACHSGKLFTDQDFHALALPHFGPGRTRRHDPYVRDVGRMGISDRLEDAYRFRTPSLRNVALTAPYGHNGAYRTLRGMIEHHLDPLGCFRKWPTTEAVLPDVPWLAPVDFIAFSDSRERDRLASRIDIRPMRLGEDEIESLVAFLESLTGTASVKGRLGKPARVPSGLGVD</sequence>
<evidence type="ECO:0000256" key="7">
    <source>
        <dbReference type="ARBA" id="ARBA00023004"/>
    </source>
</evidence>
<reference evidence="11 12" key="1">
    <citation type="submission" date="2017-10" db="EMBL/GenBank/DDBJ databases">
        <title>Sedimentibacterium mangrovi gen. nov., sp. nov., a novel member of family Phyllobacteriacea isolated from mangrove sediment.</title>
        <authorList>
            <person name="Liao H."/>
            <person name="Tian Y."/>
        </authorList>
    </citation>
    <scope>NUCLEOTIDE SEQUENCE [LARGE SCALE GENOMIC DNA]</scope>
    <source>
        <strain evidence="11 12">X9-2-2</strain>
    </source>
</reference>
<dbReference type="GO" id="GO:0020037">
    <property type="term" value="F:heme binding"/>
    <property type="evidence" value="ECO:0007669"/>
    <property type="project" value="InterPro"/>
</dbReference>
<dbReference type="PANTHER" id="PTHR30600">
    <property type="entry name" value="CYTOCHROME C PEROXIDASE-RELATED"/>
    <property type="match status" value="1"/>
</dbReference>
<proteinExistence type="predicted"/>
<dbReference type="Pfam" id="PF03150">
    <property type="entry name" value="CCP_MauG"/>
    <property type="match status" value="1"/>
</dbReference>
<comment type="caution">
    <text evidence="11">The sequence shown here is derived from an EMBL/GenBank/DDBJ whole genome shotgun (WGS) entry which is preliminary data.</text>
</comment>
<accession>A0A2G1QNW0</accession>
<protein>
    <submittedName>
        <fullName evidence="11">Methylamine utilization protein MauG</fullName>
    </submittedName>
</protein>
<dbReference type="InterPro" id="IPR009056">
    <property type="entry name" value="Cyt_c-like_dom"/>
</dbReference>
<evidence type="ECO:0000313" key="11">
    <source>
        <dbReference type="EMBL" id="PHP67161.1"/>
    </source>
</evidence>
<keyword evidence="7 9" id="KW-0408">Iron</keyword>
<feature type="domain" description="Cytochrome c" evidence="10">
    <location>
        <begin position="26"/>
        <end position="156"/>
    </location>
</feature>
<evidence type="ECO:0000256" key="3">
    <source>
        <dbReference type="ARBA" id="ARBA00022723"/>
    </source>
</evidence>
<keyword evidence="4" id="KW-0732">Signal</keyword>
<evidence type="ECO:0000256" key="8">
    <source>
        <dbReference type="PIRSR" id="PIRSR000294-1"/>
    </source>
</evidence>
<keyword evidence="3 9" id="KW-0479">Metal-binding</keyword>
<dbReference type="GO" id="GO:0046872">
    <property type="term" value="F:metal ion binding"/>
    <property type="evidence" value="ECO:0007669"/>
    <property type="project" value="UniProtKB-KW"/>
</dbReference>
<keyword evidence="2 8" id="KW-0349">Heme</keyword>
<comment type="subcellular location">
    <subcellularLocation>
        <location evidence="1">Periplasm</location>
    </subcellularLocation>
</comment>
<evidence type="ECO:0000256" key="2">
    <source>
        <dbReference type="ARBA" id="ARBA00022617"/>
    </source>
</evidence>
<dbReference type="Gene3D" id="1.10.760.10">
    <property type="entry name" value="Cytochrome c-like domain"/>
    <property type="match status" value="2"/>
</dbReference>
<dbReference type="Proteomes" id="UP000221168">
    <property type="component" value="Unassembled WGS sequence"/>
</dbReference>
<dbReference type="SUPFAM" id="SSF46626">
    <property type="entry name" value="Cytochrome c"/>
    <property type="match status" value="2"/>
</dbReference>
<evidence type="ECO:0000256" key="9">
    <source>
        <dbReference type="PIRSR" id="PIRSR000294-2"/>
    </source>
</evidence>
<evidence type="ECO:0000313" key="12">
    <source>
        <dbReference type="Proteomes" id="UP000221168"/>
    </source>
</evidence>
<keyword evidence="6" id="KW-0560">Oxidoreductase</keyword>
<evidence type="ECO:0000259" key="10">
    <source>
        <dbReference type="PROSITE" id="PS51007"/>
    </source>
</evidence>
<dbReference type="OrthoDB" id="9805202at2"/>
<dbReference type="AlphaFoldDB" id="A0A2G1QNW0"/>
<dbReference type="GO" id="GO:0009055">
    <property type="term" value="F:electron transfer activity"/>
    <property type="evidence" value="ECO:0007669"/>
    <property type="project" value="InterPro"/>
</dbReference>
<keyword evidence="5" id="KW-0574">Periplasm</keyword>
<dbReference type="PIRSF" id="PIRSF000294">
    <property type="entry name" value="Cytochrome-c_peroxidase"/>
    <property type="match status" value="1"/>
</dbReference>
<evidence type="ECO:0000256" key="5">
    <source>
        <dbReference type="ARBA" id="ARBA00022764"/>
    </source>
</evidence>
<feature type="binding site" description="covalent" evidence="8">
    <location>
        <position position="257"/>
    </location>
    <ligand>
        <name>heme c</name>
        <dbReference type="ChEBI" id="CHEBI:61717"/>
        <label>2</label>
    </ligand>
</feature>
<dbReference type="PROSITE" id="PS51007">
    <property type="entry name" value="CYTC"/>
    <property type="match status" value="2"/>
</dbReference>
<dbReference type="InterPro" id="IPR036909">
    <property type="entry name" value="Cyt_c-like_dom_sf"/>
</dbReference>
<evidence type="ECO:0000256" key="4">
    <source>
        <dbReference type="ARBA" id="ARBA00022729"/>
    </source>
</evidence>
<organism evidence="11 12">
    <name type="scientific">Zhengella mangrovi</name>
    <dbReference type="NCBI Taxonomy" id="1982044"/>
    <lineage>
        <taxon>Bacteria</taxon>
        <taxon>Pseudomonadati</taxon>
        <taxon>Pseudomonadota</taxon>
        <taxon>Alphaproteobacteria</taxon>
        <taxon>Hyphomicrobiales</taxon>
        <taxon>Notoacmeibacteraceae</taxon>
        <taxon>Zhengella</taxon>
    </lineage>
</organism>
<keyword evidence="12" id="KW-1185">Reference proteome</keyword>
<comment type="PTM">
    <text evidence="8">Binds 2 heme groups per subunit.</text>
</comment>
<evidence type="ECO:0000256" key="6">
    <source>
        <dbReference type="ARBA" id="ARBA00023002"/>
    </source>
</evidence>
<name>A0A2G1QNW0_9HYPH</name>
<dbReference type="GO" id="GO:0042597">
    <property type="term" value="C:periplasmic space"/>
    <property type="evidence" value="ECO:0007669"/>
    <property type="project" value="UniProtKB-SubCell"/>
</dbReference>
<dbReference type="InterPro" id="IPR051395">
    <property type="entry name" value="Cytochrome_c_Peroxidase/MauG"/>
</dbReference>